<reference evidence="1 2" key="1">
    <citation type="submission" date="2019-03" db="EMBL/GenBank/DDBJ databases">
        <title>Paraburkholderia sp. 4M-K11, isolated from subtropical forest soil.</title>
        <authorList>
            <person name="Gao Z.-H."/>
            <person name="Qiu L.-H."/>
        </authorList>
    </citation>
    <scope>NUCLEOTIDE SEQUENCE [LARGE SCALE GENOMIC DNA]</scope>
    <source>
        <strain evidence="1 2">4M-K11</strain>
    </source>
</reference>
<sequence length="157" mass="17858">MPIFYQKEDSRQVHTLDVPEYVTLVEIVRSVSGGVEVDLKVFEEDGDVVLTEEMLVEILRSKPHPKLHFHSHHELKVTVHFNGREITRTAPPAMTIHRLKQWADDRFGIDAAHAPEHVLQLSGTTERPAGSTHLGTLTPKHQHHVSFDLVPNERFQG</sequence>
<dbReference type="Proteomes" id="UP000295722">
    <property type="component" value="Unassembled WGS sequence"/>
</dbReference>
<comment type="caution">
    <text evidence="1">The sequence shown here is derived from an EMBL/GenBank/DDBJ whole genome shotgun (WGS) entry which is preliminary data.</text>
</comment>
<name>A0A4R5MBI7_9BURK</name>
<dbReference type="AlphaFoldDB" id="A0A4R5MBI7"/>
<dbReference type="OrthoDB" id="9114202at2"/>
<proteinExistence type="predicted"/>
<evidence type="ECO:0000313" key="2">
    <source>
        <dbReference type="Proteomes" id="UP000295722"/>
    </source>
</evidence>
<keyword evidence="2" id="KW-1185">Reference proteome</keyword>
<accession>A0A4R5MBI7</accession>
<evidence type="ECO:0008006" key="3">
    <source>
        <dbReference type="Google" id="ProtNLM"/>
    </source>
</evidence>
<protein>
    <recommendedName>
        <fullName evidence="3">Multiubiquitin</fullName>
    </recommendedName>
</protein>
<gene>
    <name evidence="1" type="ORF">EYW47_11730</name>
</gene>
<dbReference type="RefSeq" id="WP_133195006.1">
    <property type="nucleotide sequence ID" value="NZ_JBHUCW010000018.1"/>
</dbReference>
<dbReference type="EMBL" id="SMRP01000004">
    <property type="protein sequence ID" value="TDG24161.1"/>
    <property type="molecule type" value="Genomic_DNA"/>
</dbReference>
<organism evidence="1 2">
    <name type="scientific">Paraburkholderia silviterrae</name>
    <dbReference type="NCBI Taxonomy" id="2528715"/>
    <lineage>
        <taxon>Bacteria</taxon>
        <taxon>Pseudomonadati</taxon>
        <taxon>Pseudomonadota</taxon>
        <taxon>Betaproteobacteria</taxon>
        <taxon>Burkholderiales</taxon>
        <taxon>Burkholderiaceae</taxon>
        <taxon>Paraburkholderia</taxon>
    </lineage>
</organism>
<evidence type="ECO:0000313" key="1">
    <source>
        <dbReference type="EMBL" id="TDG24161.1"/>
    </source>
</evidence>